<reference evidence="2" key="1">
    <citation type="submission" date="2022-11" db="EMBL/GenBank/DDBJ databases">
        <title>Nonomuraea corallina sp. nov., a new species of the genus Nonomuraea isolated from sea side sediment in Thai sea.</title>
        <authorList>
            <person name="Ngamcharungchit C."/>
            <person name="Matsumoto A."/>
            <person name="Suriyachadkun C."/>
            <person name="Panbangred W."/>
            <person name="Inahashi Y."/>
            <person name="Intra B."/>
        </authorList>
    </citation>
    <scope>NUCLEOTIDE SEQUENCE</scope>
    <source>
        <strain evidence="2">MCN248</strain>
    </source>
</reference>
<gene>
    <name evidence="2" type="ORF">OUY22_05795</name>
</gene>
<evidence type="ECO:0000256" key="1">
    <source>
        <dbReference type="ARBA" id="ARBA00007529"/>
    </source>
</evidence>
<evidence type="ECO:0000313" key="3">
    <source>
        <dbReference type="Proteomes" id="UP001144036"/>
    </source>
</evidence>
<dbReference type="PANTHER" id="PTHR33442:SF1">
    <property type="entry name" value="TRANS-3-HYDROXY-L-PROLINE DEHYDRATASE"/>
    <property type="match status" value="1"/>
</dbReference>
<dbReference type="SFLD" id="SFLDS00028">
    <property type="entry name" value="Proline_Racemase"/>
    <property type="match status" value="1"/>
</dbReference>
<dbReference type="InterPro" id="IPR008794">
    <property type="entry name" value="Pro_racemase_fam"/>
</dbReference>
<evidence type="ECO:0000313" key="2">
    <source>
        <dbReference type="EMBL" id="MDA0632924.1"/>
    </source>
</evidence>
<comment type="similarity">
    <text evidence="1">Belongs to the proline racemase family.</text>
</comment>
<keyword evidence="3" id="KW-1185">Reference proteome</keyword>
<dbReference type="RefSeq" id="WP_270153715.1">
    <property type="nucleotide sequence ID" value="NZ_JAPNNL010000013.1"/>
</dbReference>
<accession>A0ABT4S6V1</accession>
<name>A0ABT4S6V1_9ACTN</name>
<comment type="caution">
    <text evidence="2">The sequence shown here is derived from an EMBL/GenBank/DDBJ whole genome shotgun (WGS) entry which is preliminary data.</text>
</comment>
<sequence length="321" mass="33753">MTITTVDYHTAGEPFRVVTGGVPDIPGATVLERRANTAPVDHVRRLLCHEPRGHADMYGCFLVPPDDPGAHFGALFWHKDGYSTACGHGTIALGVHAVREGLVEADPDGETDVVVDVPSGRVTARVRCDGGRVTAVTFVNVPSYVIARGVEAAGVRVDLAYGGAIYASLPAAAVGLKAGPEHLTELIACARRVKAALAGHPATRHPGDDRLSGVYGVIFHEELDGEPGRVRQRNVTVFADGEVDRSPCGSGTAARLALLHQDGLRDPLVHESVVGTTFLARVAGVAEGGVIAEIEGMAYRTGRHAFELDPADPLGTGFTLR</sequence>
<dbReference type="Proteomes" id="UP001144036">
    <property type="component" value="Unassembled WGS sequence"/>
</dbReference>
<organism evidence="2 3">
    <name type="scientific">Nonomuraea corallina</name>
    <dbReference type="NCBI Taxonomy" id="2989783"/>
    <lineage>
        <taxon>Bacteria</taxon>
        <taxon>Bacillati</taxon>
        <taxon>Actinomycetota</taxon>
        <taxon>Actinomycetes</taxon>
        <taxon>Streptosporangiales</taxon>
        <taxon>Streptosporangiaceae</taxon>
        <taxon>Nonomuraea</taxon>
    </lineage>
</organism>
<dbReference type="Pfam" id="PF05544">
    <property type="entry name" value="Pro_racemase"/>
    <property type="match status" value="1"/>
</dbReference>
<protein>
    <submittedName>
        <fullName evidence="2">Proline racemase family protein</fullName>
    </submittedName>
</protein>
<dbReference type="PANTHER" id="PTHR33442">
    <property type="entry name" value="TRANS-3-HYDROXY-L-PROLINE DEHYDRATASE"/>
    <property type="match status" value="1"/>
</dbReference>
<dbReference type="Gene3D" id="3.10.310.10">
    <property type="entry name" value="Diaminopimelate Epimerase, Chain A, domain 1"/>
    <property type="match status" value="2"/>
</dbReference>
<proteinExistence type="inferred from homology"/>
<dbReference type="SUPFAM" id="SSF54506">
    <property type="entry name" value="Diaminopimelate epimerase-like"/>
    <property type="match status" value="1"/>
</dbReference>
<dbReference type="EMBL" id="JAPNNL010000013">
    <property type="protein sequence ID" value="MDA0632924.1"/>
    <property type="molecule type" value="Genomic_DNA"/>
</dbReference>
<dbReference type="PIRSF" id="PIRSF029792">
    <property type="entry name" value="Pro_racemase"/>
    <property type="match status" value="1"/>
</dbReference>